<evidence type="ECO:0000313" key="3">
    <source>
        <dbReference type="EMBL" id="AYV54560.1"/>
    </source>
</evidence>
<name>A0A2M9XTG6_9LEPT</name>
<dbReference type="EMBL" id="CP033614">
    <property type="protein sequence ID" value="AYV54560.1"/>
    <property type="molecule type" value="Genomic_DNA"/>
</dbReference>
<proteinExistence type="predicted"/>
<dbReference type="RefSeq" id="WP_084492195.1">
    <property type="nucleotide sequence ID" value="NZ_CP033614.1"/>
</dbReference>
<dbReference type="EMBL" id="NPDP01000009">
    <property type="protein sequence ID" value="PJZ30620.1"/>
    <property type="molecule type" value="Genomic_DNA"/>
</dbReference>
<dbReference type="InterPro" id="IPR029069">
    <property type="entry name" value="HotDog_dom_sf"/>
</dbReference>
<dbReference type="InterPro" id="IPR006683">
    <property type="entry name" value="Thioestr_dom"/>
</dbReference>
<dbReference type="OrthoDB" id="344408at2"/>
<accession>A0A2M9XTG6</accession>
<evidence type="ECO:0000256" key="1">
    <source>
        <dbReference type="ARBA" id="ARBA00022801"/>
    </source>
</evidence>
<dbReference type="InterPro" id="IPR052723">
    <property type="entry name" value="Acyl-CoA_thioesterase_PaaI"/>
</dbReference>
<dbReference type="NCBIfam" id="TIGR00369">
    <property type="entry name" value="unchar_dom_1"/>
    <property type="match status" value="1"/>
</dbReference>
<reference evidence="3 6" key="2">
    <citation type="submission" date="2018-11" db="EMBL/GenBank/DDBJ databases">
        <title>Complete genome sequence of Leptospira kmetyi isolate LS 001/16 from soil sample associated with a leptospirosis patient in Kelantan.</title>
        <authorList>
            <person name="Muhammad Yusoff F."/>
            <person name="Muhammad Yusoff S."/>
            <person name="Ahmad M.N."/>
            <person name="Yusof N.Y."/>
            <person name="Aziah I."/>
        </authorList>
    </citation>
    <scope>NUCLEOTIDE SEQUENCE [LARGE SCALE GENOMIC DNA]</scope>
    <source>
        <strain evidence="3 6">LS 001/16</strain>
    </source>
</reference>
<evidence type="ECO:0000313" key="4">
    <source>
        <dbReference type="EMBL" id="PJZ30620.1"/>
    </source>
</evidence>
<evidence type="ECO:0000313" key="6">
    <source>
        <dbReference type="Proteomes" id="UP000276407"/>
    </source>
</evidence>
<dbReference type="Gene3D" id="3.10.129.10">
    <property type="entry name" value="Hotdog Thioesterase"/>
    <property type="match status" value="1"/>
</dbReference>
<dbReference type="InterPro" id="IPR003736">
    <property type="entry name" value="PAAI_dom"/>
</dbReference>
<keyword evidence="5" id="KW-1185">Reference proteome</keyword>
<reference evidence="4 5" key="1">
    <citation type="submission" date="2017-07" db="EMBL/GenBank/DDBJ databases">
        <title>Leptospira spp. isolated from tropical soils.</title>
        <authorList>
            <person name="Thibeaux R."/>
            <person name="Iraola G."/>
            <person name="Ferres I."/>
            <person name="Bierque E."/>
            <person name="Girault D."/>
            <person name="Soupe-Gilbert M.-E."/>
            <person name="Picardeau M."/>
            <person name="Goarant C."/>
        </authorList>
    </citation>
    <scope>NUCLEOTIDE SEQUENCE [LARGE SCALE GENOMIC DNA]</scope>
    <source>
        <strain evidence="4 5">JW2-C-B1</strain>
    </source>
</reference>
<dbReference type="Pfam" id="PF03061">
    <property type="entry name" value="4HBT"/>
    <property type="match status" value="1"/>
</dbReference>
<dbReference type="CDD" id="cd03443">
    <property type="entry name" value="PaaI_thioesterase"/>
    <property type="match status" value="1"/>
</dbReference>
<dbReference type="PANTHER" id="PTHR42856:SF1">
    <property type="entry name" value="ACYL-COENZYME A THIOESTERASE PAAI"/>
    <property type="match status" value="1"/>
</dbReference>
<evidence type="ECO:0000259" key="2">
    <source>
        <dbReference type="Pfam" id="PF03061"/>
    </source>
</evidence>
<dbReference type="SUPFAM" id="SSF54637">
    <property type="entry name" value="Thioesterase/thiol ester dehydrase-isomerase"/>
    <property type="match status" value="1"/>
</dbReference>
<dbReference type="KEGG" id="lkm:EFP84_02900"/>
<dbReference type="Proteomes" id="UP000231919">
    <property type="component" value="Unassembled WGS sequence"/>
</dbReference>
<dbReference type="GO" id="GO:0016289">
    <property type="term" value="F:acyl-CoA hydrolase activity"/>
    <property type="evidence" value="ECO:0007669"/>
    <property type="project" value="TreeGrafter"/>
</dbReference>
<keyword evidence="1" id="KW-0378">Hydrolase</keyword>
<feature type="domain" description="Thioesterase" evidence="2">
    <location>
        <begin position="57"/>
        <end position="135"/>
    </location>
</feature>
<dbReference type="Proteomes" id="UP000276407">
    <property type="component" value="Chromosome 1"/>
</dbReference>
<evidence type="ECO:0000313" key="5">
    <source>
        <dbReference type="Proteomes" id="UP000231919"/>
    </source>
</evidence>
<protein>
    <submittedName>
        <fullName evidence="3 4">Thioesterase</fullName>
    </submittedName>
</protein>
<sequence length="148" mass="16421">MNPFSTMPEANTKEFTEYFQAEDRFSSKIGYKILSASEGKSEYELTVDESFYNPVKIVHGGALFAAMDSSAGAAMASWIRASELKYKFMATAAAEIKYLKKVLGGTLKVTSEITDQKRSVVKLVSKAFDEEGDLVAELYSTWVVKLEN</sequence>
<dbReference type="AlphaFoldDB" id="A0A2M9XTG6"/>
<organism evidence="3 6">
    <name type="scientific">Leptospira kmetyi</name>
    <dbReference type="NCBI Taxonomy" id="408139"/>
    <lineage>
        <taxon>Bacteria</taxon>
        <taxon>Pseudomonadati</taxon>
        <taxon>Spirochaetota</taxon>
        <taxon>Spirochaetia</taxon>
        <taxon>Leptospirales</taxon>
        <taxon>Leptospiraceae</taxon>
        <taxon>Leptospira</taxon>
    </lineage>
</organism>
<dbReference type="PANTHER" id="PTHR42856">
    <property type="entry name" value="ACYL-COENZYME A THIOESTERASE PAAI"/>
    <property type="match status" value="1"/>
</dbReference>
<gene>
    <name evidence="4" type="ORF">CH378_07045</name>
    <name evidence="3" type="ORF">EFP84_02900</name>
</gene>